<keyword evidence="13" id="KW-0594">Phospholipid biosynthesis</keyword>
<dbReference type="GO" id="GO:0008444">
    <property type="term" value="F:CDP-diacylglycerol-glycerol-3-phosphate 3-phosphatidyltransferase activity"/>
    <property type="evidence" value="ECO:0007669"/>
    <property type="project" value="UniProtKB-EC"/>
</dbReference>
<dbReference type="Pfam" id="PF01066">
    <property type="entry name" value="CDP-OH_P_transf"/>
    <property type="match status" value="1"/>
</dbReference>
<dbReference type="EC" id="2.7.8.5" evidence="5"/>
<keyword evidence="10 18" id="KW-1133">Transmembrane helix</keyword>
<keyword evidence="14" id="KW-1208">Phospholipid metabolism</keyword>
<proteinExistence type="inferred from homology"/>
<evidence type="ECO:0000256" key="9">
    <source>
        <dbReference type="ARBA" id="ARBA00022692"/>
    </source>
</evidence>
<name>A0A9D2MHV3_9FIRM</name>
<dbReference type="GO" id="GO:0046474">
    <property type="term" value="P:glycerophospholipid biosynthetic process"/>
    <property type="evidence" value="ECO:0007669"/>
    <property type="project" value="TreeGrafter"/>
</dbReference>
<comment type="function">
    <text evidence="1">This protein catalyzes the committed step to the synthesis of the acidic phospholipids.</text>
</comment>
<evidence type="ECO:0000256" key="8">
    <source>
        <dbReference type="ARBA" id="ARBA00022679"/>
    </source>
</evidence>
<dbReference type="EMBL" id="DWXN01000002">
    <property type="protein sequence ID" value="HJB74319.1"/>
    <property type="molecule type" value="Genomic_DNA"/>
</dbReference>
<evidence type="ECO:0000256" key="18">
    <source>
        <dbReference type="SAM" id="Phobius"/>
    </source>
</evidence>
<feature type="transmembrane region" description="Helical" evidence="18">
    <location>
        <begin position="21"/>
        <end position="38"/>
    </location>
</feature>
<dbReference type="Proteomes" id="UP000823877">
    <property type="component" value="Unassembled WGS sequence"/>
</dbReference>
<feature type="transmembrane region" description="Helical" evidence="18">
    <location>
        <begin position="170"/>
        <end position="195"/>
    </location>
</feature>
<evidence type="ECO:0000256" key="7">
    <source>
        <dbReference type="ARBA" id="ARBA00022516"/>
    </source>
</evidence>
<evidence type="ECO:0000313" key="20">
    <source>
        <dbReference type="Proteomes" id="UP000823877"/>
    </source>
</evidence>
<keyword evidence="8 17" id="KW-0808">Transferase</keyword>
<comment type="subcellular location">
    <subcellularLocation>
        <location evidence="2">Membrane</location>
        <topology evidence="2">Multi-pass membrane protein</topology>
    </subcellularLocation>
</comment>
<feature type="transmembrane region" description="Helical" evidence="18">
    <location>
        <begin position="138"/>
        <end position="158"/>
    </location>
</feature>
<evidence type="ECO:0000256" key="17">
    <source>
        <dbReference type="RuleBase" id="RU003750"/>
    </source>
</evidence>
<gene>
    <name evidence="19" type="ORF">IAA37_01410</name>
</gene>
<reference evidence="19" key="2">
    <citation type="submission" date="2021-04" db="EMBL/GenBank/DDBJ databases">
        <authorList>
            <person name="Gilroy R."/>
        </authorList>
    </citation>
    <scope>NUCLEOTIDE SEQUENCE</scope>
    <source>
        <strain evidence="19">CHK188-16595</strain>
    </source>
</reference>
<keyword evidence="7" id="KW-0444">Lipid biosynthesis</keyword>
<evidence type="ECO:0000256" key="11">
    <source>
        <dbReference type="ARBA" id="ARBA00023098"/>
    </source>
</evidence>
<dbReference type="InterPro" id="IPR048254">
    <property type="entry name" value="CDP_ALCOHOL_P_TRANSF_CS"/>
</dbReference>
<keyword evidence="9 18" id="KW-0812">Transmembrane</keyword>
<dbReference type="Gene3D" id="1.20.120.1760">
    <property type="match status" value="1"/>
</dbReference>
<dbReference type="GO" id="GO:0016020">
    <property type="term" value="C:membrane"/>
    <property type="evidence" value="ECO:0007669"/>
    <property type="project" value="UniProtKB-SubCell"/>
</dbReference>
<keyword evidence="12 18" id="KW-0472">Membrane</keyword>
<evidence type="ECO:0000256" key="4">
    <source>
        <dbReference type="ARBA" id="ARBA00010441"/>
    </source>
</evidence>
<dbReference type="AlphaFoldDB" id="A0A9D2MHV3"/>
<evidence type="ECO:0000256" key="16">
    <source>
        <dbReference type="ARBA" id="ARBA00048586"/>
    </source>
</evidence>
<evidence type="ECO:0000313" key="19">
    <source>
        <dbReference type="EMBL" id="HJB74319.1"/>
    </source>
</evidence>
<reference evidence="19" key="1">
    <citation type="journal article" date="2021" name="PeerJ">
        <title>Extensive microbial diversity within the chicken gut microbiome revealed by metagenomics and culture.</title>
        <authorList>
            <person name="Gilroy R."/>
            <person name="Ravi A."/>
            <person name="Getino M."/>
            <person name="Pursley I."/>
            <person name="Horton D.L."/>
            <person name="Alikhan N.F."/>
            <person name="Baker D."/>
            <person name="Gharbi K."/>
            <person name="Hall N."/>
            <person name="Watson M."/>
            <person name="Adriaenssens E.M."/>
            <person name="Foster-Nyarko E."/>
            <person name="Jarju S."/>
            <person name="Secka A."/>
            <person name="Antonio M."/>
            <person name="Oren A."/>
            <person name="Chaudhuri R.R."/>
            <person name="La Ragione R."/>
            <person name="Hildebrand F."/>
            <person name="Pallen M.J."/>
        </authorList>
    </citation>
    <scope>NUCLEOTIDE SEQUENCE</scope>
    <source>
        <strain evidence="19">CHK188-16595</strain>
    </source>
</reference>
<evidence type="ECO:0000256" key="15">
    <source>
        <dbReference type="ARBA" id="ARBA00033018"/>
    </source>
</evidence>
<dbReference type="InterPro" id="IPR004570">
    <property type="entry name" value="Phosphatidylglycerol_P_synth"/>
</dbReference>
<dbReference type="PIRSF" id="PIRSF000847">
    <property type="entry name" value="Phos_ph_gly_syn"/>
    <property type="match status" value="1"/>
</dbReference>
<evidence type="ECO:0000256" key="14">
    <source>
        <dbReference type="ARBA" id="ARBA00023264"/>
    </source>
</evidence>
<evidence type="ECO:0000256" key="5">
    <source>
        <dbReference type="ARBA" id="ARBA00013170"/>
    </source>
</evidence>
<evidence type="ECO:0000256" key="10">
    <source>
        <dbReference type="ARBA" id="ARBA00022989"/>
    </source>
</evidence>
<accession>A0A9D2MHV3</accession>
<evidence type="ECO:0000256" key="12">
    <source>
        <dbReference type="ARBA" id="ARBA00023136"/>
    </source>
</evidence>
<dbReference type="InterPro" id="IPR043130">
    <property type="entry name" value="CDP-OH_PTrfase_TM_dom"/>
</dbReference>
<keyword evidence="11" id="KW-0443">Lipid metabolism</keyword>
<protein>
    <recommendedName>
        <fullName evidence="6">CDP-diacylglycerol--glycerol-3-phosphate 3-phosphatidyltransferase</fullName>
        <ecNumber evidence="5">2.7.8.5</ecNumber>
    </recommendedName>
    <alternativeName>
        <fullName evidence="15">Phosphatidylglycerophosphate synthase</fullName>
    </alternativeName>
</protein>
<evidence type="ECO:0000256" key="6">
    <source>
        <dbReference type="ARBA" id="ARBA00014944"/>
    </source>
</evidence>
<comment type="similarity">
    <text evidence="4 17">Belongs to the CDP-alcohol phosphatidyltransferase class-I family.</text>
</comment>
<dbReference type="InterPro" id="IPR000462">
    <property type="entry name" value="CDP-OH_P_trans"/>
</dbReference>
<organism evidence="19 20">
    <name type="scientific">Candidatus Eubacterium faecale</name>
    <dbReference type="NCBI Taxonomy" id="2838568"/>
    <lineage>
        <taxon>Bacteria</taxon>
        <taxon>Bacillati</taxon>
        <taxon>Bacillota</taxon>
        <taxon>Clostridia</taxon>
        <taxon>Eubacteriales</taxon>
        <taxon>Eubacteriaceae</taxon>
        <taxon>Eubacterium</taxon>
    </lineage>
</organism>
<dbReference type="PROSITE" id="PS00379">
    <property type="entry name" value="CDP_ALCOHOL_P_TRANSF"/>
    <property type="match status" value="1"/>
</dbReference>
<evidence type="ECO:0000256" key="13">
    <source>
        <dbReference type="ARBA" id="ARBA00023209"/>
    </source>
</evidence>
<dbReference type="PANTHER" id="PTHR14269">
    <property type="entry name" value="CDP-DIACYLGLYCEROL--GLYCEROL-3-PHOSPHATE 3-PHOSPHATIDYLTRANSFERASE-RELATED"/>
    <property type="match status" value="1"/>
</dbReference>
<sequence length="208" mass="23047">MSKLENNVKDLFKGWNTIPNWLSFIRIALIPVFMVLFLKGYVRSAVIIMICAALTDLVDGKIARKFNQVSNLGKLLDPIADKLSQMAIVIVLIVTYWDNAIKYLFMFFIAKEVIMIIGGAILLSLGMRPTAAEIWGKVATNVFYIGMIFILAFGQHGALCDKVGFTLPNVLTWIIVAVSAVCTLISLLGYAPGFIRQIKENKAKKSGK</sequence>
<evidence type="ECO:0000256" key="3">
    <source>
        <dbReference type="ARBA" id="ARBA00005042"/>
    </source>
</evidence>
<dbReference type="PANTHER" id="PTHR14269:SF62">
    <property type="entry name" value="CDP-DIACYLGLYCEROL--GLYCEROL-3-PHOSPHATE 3-PHOSPHATIDYLTRANSFERASE 1, CHLOROPLASTIC"/>
    <property type="match status" value="1"/>
</dbReference>
<evidence type="ECO:0000256" key="1">
    <source>
        <dbReference type="ARBA" id="ARBA00003973"/>
    </source>
</evidence>
<comment type="pathway">
    <text evidence="3">Phospholipid metabolism; phosphatidylglycerol biosynthesis; phosphatidylglycerol from CDP-diacylglycerol: step 1/2.</text>
</comment>
<dbReference type="InterPro" id="IPR050324">
    <property type="entry name" value="CDP-alcohol_PTase-I"/>
</dbReference>
<feature type="transmembrane region" description="Helical" evidence="18">
    <location>
        <begin position="103"/>
        <end position="126"/>
    </location>
</feature>
<evidence type="ECO:0000256" key="2">
    <source>
        <dbReference type="ARBA" id="ARBA00004141"/>
    </source>
</evidence>
<comment type="catalytic activity">
    <reaction evidence="16">
        <text>a CDP-1,2-diacyl-sn-glycerol + sn-glycerol 3-phosphate = a 1,2-diacyl-sn-glycero-3-phospho-(1'-sn-glycero-3'-phosphate) + CMP + H(+)</text>
        <dbReference type="Rhea" id="RHEA:12593"/>
        <dbReference type="ChEBI" id="CHEBI:15378"/>
        <dbReference type="ChEBI" id="CHEBI:57597"/>
        <dbReference type="ChEBI" id="CHEBI:58332"/>
        <dbReference type="ChEBI" id="CHEBI:60110"/>
        <dbReference type="ChEBI" id="CHEBI:60377"/>
        <dbReference type="EC" id="2.7.8.5"/>
    </reaction>
</comment>
<comment type="caution">
    <text evidence="19">The sequence shown here is derived from an EMBL/GenBank/DDBJ whole genome shotgun (WGS) entry which is preliminary data.</text>
</comment>